<reference evidence="1" key="1">
    <citation type="submission" date="2020-10" db="EMBL/GenBank/DDBJ databases">
        <authorList>
            <person name="Gilroy R."/>
        </authorList>
    </citation>
    <scope>NUCLEOTIDE SEQUENCE</scope>
    <source>
        <strain evidence="1">6276</strain>
    </source>
</reference>
<evidence type="ECO:0000313" key="2">
    <source>
        <dbReference type="Proteomes" id="UP000823928"/>
    </source>
</evidence>
<evidence type="ECO:0008006" key="3">
    <source>
        <dbReference type="Google" id="ProtNLM"/>
    </source>
</evidence>
<organism evidence="1 2">
    <name type="scientific">Candidatus Scatousia excrementigallinarum</name>
    <dbReference type="NCBI Taxonomy" id="2840935"/>
    <lineage>
        <taxon>Bacteria</taxon>
        <taxon>Candidatus Scatousia</taxon>
    </lineage>
</organism>
<accession>A0A9D1EZ54</accession>
<gene>
    <name evidence="1" type="ORF">IAC10_07150</name>
</gene>
<name>A0A9D1EZ54_9BACT</name>
<dbReference type="AlphaFoldDB" id="A0A9D1EZ54"/>
<sequence>MVQKRFDEYFAKVVLEYCFPERYHDLKVKDKPDLQGDGLGVEVKNCMPKEVAEAFNLWNKALKYGGKPPKKQTINEKF</sequence>
<protein>
    <recommendedName>
        <fullName evidence="3">Restriction endonuclease</fullName>
    </recommendedName>
</protein>
<dbReference type="Proteomes" id="UP000823928">
    <property type="component" value="Unassembled WGS sequence"/>
</dbReference>
<dbReference type="EMBL" id="DVIU01000139">
    <property type="protein sequence ID" value="HIS36391.1"/>
    <property type="molecule type" value="Genomic_DNA"/>
</dbReference>
<proteinExistence type="predicted"/>
<comment type="caution">
    <text evidence="1">The sequence shown here is derived from an EMBL/GenBank/DDBJ whole genome shotgun (WGS) entry which is preliminary data.</text>
</comment>
<reference evidence="1" key="2">
    <citation type="journal article" date="2021" name="PeerJ">
        <title>Extensive microbial diversity within the chicken gut microbiome revealed by metagenomics and culture.</title>
        <authorList>
            <person name="Gilroy R."/>
            <person name="Ravi A."/>
            <person name="Getino M."/>
            <person name="Pursley I."/>
            <person name="Horton D.L."/>
            <person name="Alikhan N.F."/>
            <person name="Baker D."/>
            <person name="Gharbi K."/>
            <person name="Hall N."/>
            <person name="Watson M."/>
            <person name="Adriaenssens E.M."/>
            <person name="Foster-Nyarko E."/>
            <person name="Jarju S."/>
            <person name="Secka A."/>
            <person name="Antonio M."/>
            <person name="Oren A."/>
            <person name="Chaudhuri R.R."/>
            <person name="La Ragione R."/>
            <person name="Hildebrand F."/>
            <person name="Pallen M.J."/>
        </authorList>
    </citation>
    <scope>NUCLEOTIDE SEQUENCE</scope>
    <source>
        <strain evidence="1">6276</strain>
    </source>
</reference>
<evidence type="ECO:0000313" key="1">
    <source>
        <dbReference type="EMBL" id="HIS36391.1"/>
    </source>
</evidence>